<name>A0A3G1B5T3_9ARCH</name>
<dbReference type="KEGG" id="tah:SU86_007380"/>
<protein>
    <submittedName>
        <fullName evidence="1">Uncharacterized protein</fullName>
    </submittedName>
</protein>
<evidence type="ECO:0000313" key="2">
    <source>
        <dbReference type="Proteomes" id="UP000266745"/>
    </source>
</evidence>
<proteinExistence type="predicted"/>
<dbReference type="OrthoDB" id="1467at2157"/>
<keyword evidence="2" id="KW-1185">Reference proteome</keyword>
<organism evidence="1 2">
    <name type="scientific">Candidatus Nitrosotenuis cloacae</name>
    <dbReference type="NCBI Taxonomy" id="1603555"/>
    <lineage>
        <taxon>Archaea</taxon>
        <taxon>Nitrososphaerota</taxon>
        <taxon>Candidatus Nitrosotenuis</taxon>
    </lineage>
</organism>
<dbReference type="GeneID" id="24874377"/>
<accession>A0A3G1B5T3</accession>
<sequence>MPKDLLVRGIDEKIYSSLGEKAKAQGISLNSIVKDAIDSWLSHQDREMVKHHLILYSGDNSIINALKSIDHFTAKSSWFRSFYGPPDSQITKTLEKLKWYNGTASPYDVTKNIIQFYGKMMKRVADKAKNQPVCCFDFVISDLARKTSLTQSTKTEKAYNEIKMKGVMFCPYDVEDVLSSGLHDLISLFEEHDEIFLLQDDRVYKLHVSLENIHKLFFN</sequence>
<gene>
    <name evidence="1" type="ORF">SU86_007380</name>
</gene>
<evidence type="ECO:0000313" key="1">
    <source>
        <dbReference type="EMBL" id="AJZ76214.2"/>
    </source>
</evidence>
<dbReference type="EMBL" id="CP011097">
    <property type="protein sequence ID" value="AJZ76214.2"/>
    <property type="molecule type" value="Genomic_DNA"/>
</dbReference>
<reference evidence="1 2" key="1">
    <citation type="journal article" date="2016" name="Sci. Rep.">
        <title>A novel ammonia-oxidizing archaeon from wastewater treatment plant: Its enrichment, physiological and genomic characteristics.</title>
        <authorList>
            <person name="Li Y."/>
            <person name="Ding K."/>
            <person name="Wen X."/>
            <person name="Zhang B."/>
            <person name="Shen B."/>
            <person name="Yang Y."/>
        </authorList>
    </citation>
    <scope>NUCLEOTIDE SEQUENCE [LARGE SCALE GENOMIC DNA]</scope>
    <source>
        <strain evidence="1 2">SAT1</strain>
    </source>
</reference>
<dbReference type="RefSeq" id="WP_048186904.1">
    <property type="nucleotide sequence ID" value="NZ_CP011097.1"/>
</dbReference>
<dbReference type="Proteomes" id="UP000266745">
    <property type="component" value="Chromosome"/>
</dbReference>
<dbReference type="AlphaFoldDB" id="A0A3G1B5T3"/>